<proteinExistence type="predicted"/>
<evidence type="ECO:0000313" key="4">
    <source>
        <dbReference type="Proteomes" id="UP000295985"/>
    </source>
</evidence>
<name>A0A2U1UIH0_9GAMM</name>
<keyword evidence="1" id="KW-1133">Transmembrane helix</keyword>
<reference evidence="2 4" key="1">
    <citation type="submission" date="2018-04" db="EMBL/GenBank/DDBJ databases">
        <title>Brenneria corticis sp.nov.</title>
        <authorList>
            <person name="Li Y."/>
        </authorList>
    </citation>
    <scope>NUCLEOTIDE SEQUENCE [LARGE SCALE GENOMIC DNA]</scope>
    <source>
        <strain evidence="2 4">LMG 2694</strain>
    </source>
</reference>
<dbReference type="Proteomes" id="UP000295985">
    <property type="component" value="Unassembled WGS sequence"/>
</dbReference>
<evidence type="ECO:0000313" key="3">
    <source>
        <dbReference type="EMBL" id="QCR04439.1"/>
    </source>
</evidence>
<reference evidence="3 5" key="2">
    <citation type="submission" date="2018-11" db="EMBL/GenBank/DDBJ databases">
        <title>Genome sequences of Brenneria nigrifluens and Brenneria rubrifaciens.</title>
        <authorList>
            <person name="Poret-Peterson A.T."/>
            <person name="McClean A.E."/>
            <person name="Kluepfel D.A."/>
        </authorList>
    </citation>
    <scope>NUCLEOTIDE SEQUENCE [LARGE SCALE GENOMIC DNA]</scope>
    <source>
        <strain evidence="3 5">ATCC 13028</strain>
    </source>
</reference>
<evidence type="ECO:0008006" key="6">
    <source>
        <dbReference type="Google" id="ProtNLM"/>
    </source>
</evidence>
<keyword evidence="5" id="KW-1185">Reference proteome</keyword>
<accession>A0A2U1UIH0</accession>
<sequence length="102" mass="12015">MRMNPTSQNLSYWWSGSLAFFSTLSLQDYVFIIGALISAYFTVKTYYAKRREEKENLEEERRRTQLLADYLSSVSRKPEHERPASVEVVAEAMKRMDEHEQA</sequence>
<evidence type="ECO:0000313" key="2">
    <source>
        <dbReference type="EMBL" id="PWC21469.1"/>
    </source>
</evidence>
<dbReference type="OrthoDB" id="6615032at2"/>
<evidence type="ECO:0000256" key="1">
    <source>
        <dbReference type="SAM" id="Phobius"/>
    </source>
</evidence>
<dbReference type="AlphaFoldDB" id="A0A2U1UIH0"/>
<dbReference type="RefSeq" id="WP_009112608.1">
    <property type="nucleotide sequence ID" value="NZ_CP034036.1"/>
</dbReference>
<protein>
    <recommendedName>
        <fullName evidence="6">Bacteriophage protein</fullName>
    </recommendedName>
</protein>
<dbReference type="Proteomes" id="UP000303847">
    <property type="component" value="Chromosome"/>
</dbReference>
<evidence type="ECO:0000313" key="5">
    <source>
        <dbReference type="Proteomes" id="UP000303847"/>
    </source>
</evidence>
<dbReference type="EMBL" id="QDKK01000037">
    <property type="protein sequence ID" value="PWC21469.1"/>
    <property type="molecule type" value="Genomic_DNA"/>
</dbReference>
<organism evidence="2 4">
    <name type="scientific">Brenneria nigrifluens DSM 30175 = ATCC 13028</name>
    <dbReference type="NCBI Taxonomy" id="1121120"/>
    <lineage>
        <taxon>Bacteria</taxon>
        <taxon>Pseudomonadati</taxon>
        <taxon>Pseudomonadota</taxon>
        <taxon>Gammaproteobacteria</taxon>
        <taxon>Enterobacterales</taxon>
        <taxon>Pectobacteriaceae</taxon>
        <taxon>Brenneria</taxon>
    </lineage>
</organism>
<keyword evidence="1" id="KW-0812">Transmembrane</keyword>
<feature type="transmembrane region" description="Helical" evidence="1">
    <location>
        <begin position="12"/>
        <end position="41"/>
    </location>
</feature>
<gene>
    <name evidence="2" type="ORF">DDT54_18715</name>
    <name evidence="3" type="ORF">EH206_09795</name>
</gene>
<keyword evidence="1" id="KW-0472">Membrane</keyword>
<dbReference type="EMBL" id="CP034036">
    <property type="protein sequence ID" value="QCR04439.1"/>
    <property type="molecule type" value="Genomic_DNA"/>
</dbReference>